<reference evidence="3" key="1">
    <citation type="journal article" date="2023" name="Mol. Phylogenet. Evol.">
        <title>Genome-scale phylogeny and comparative genomics of the fungal order Sordariales.</title>
        <authorList>
            <person name="Hensen N."/>
            <person name="Bonometti L."/>
            <person name="Westerberg I."/>
            <person name="Brannstrom I.O."/>
            <person name="Guillou S."/>
            <person name="Cros-Aarteil S."/>
            <person name="Calhoun S."/>
            <person name="Haridas S."/>
            <person name="Kuo A."/>
            <person name="Mondo S."/>
            <person name="Pangilinan J."/>
            <person name="Riley R."/>
            <person name="LaButti K."/>
            <person name="Andreopoulos B."/>
            <person name="Lipzen A."/>
            <person name="Chen C."/>
            <person name="Yan M."/>
            <person name="Daum C."/>
            <person name="Ng V."/>
            <person name="Clum A."/>
            <person name="Steindorff A."/>
            <person name="Ohm R.A."/>
            <person name="Martin F."/>
            <person name="Silar P."/>
            <person name="Natvig D.O."/>
            <person name="Lalanne C."/>
            <person name="Gautier V."/>
            <person name="Ament-Velasquez S.L."/>
            <person name="Kruys A."/>
            <person name="Hutchinson M.I."/>
            <person name="Powell A.J."/>
            <person name="Barry K."/>
            <person name="Miller A.N."/>
            <person name="Grigoriev I.V."/>
            <person name="Debuchy R."/>
            <person name="Gladieux P."/>
            <person name="Hiltunen Thoren M."/>
            <person name="Johannesson H."/>
        </authorList>
    </citation>
    <scope>NUCLEOTIDE SEQUENCE</scope>
    <source>
        <strain evidence="3">PSN243</strain>
    </source>
</reference>
<dbReference type="EMBL" id="MU865914">
    <property type="protein sequence ID" value="KAK4455323.1"/>
    <property type="molecule type" value="Genomic_DNA"/>
</dbReference>
<comment type="caution">
    <text evidence="3">The sequence shown here is derived from an EMBL/GenBank/DDBJ whole genome shotgun (WGS) entry which is preliminary data.</text>
</comment>
<evidence type="ECO:0000256" key="1">
    <source>
        <dbReference type="SAM" id="MobiDB-lite"/>
    </source>
</evidence>
<dbReference type="Proteomes" id="UP001321760">
    <property type="component" value="Unassembled WGS sequence"/>
</dbReference>
<organism evidence="3 4">
    <name type="scientific">Podospora aff. communis PSN243</name>
    <dbReference type="NCBI Taxonomy" id="3040156"/>
    <lineage>
        <taxon>Eukaryota</taxon>
        <taxon>Fungi</taxon>
        <taxon>Dikarya</taxon>
        <taxon>Ascomycota</taxon>
        <taxon>Pezizomycotina</taxon>
        <taxon>Sordariomycetes</taxon>
        <taxon>Sordariomycetidae</taxon>
        <taxon>Sordariales</taxon>
        <taxon>Podosporaceae</taxon>
        <taxon>Podospora</taxon>
    </lineage>
</organism>
<accession>A0AAV9H768</accession>
<feature type="signal peptide" evidence="2">
    <location>
        <begin position="1"/>
        <end position="23"/>
    </location>
</feature>
<protein>
    <submittedName>
        <fullName evidence="3">Uncharacterized protein</fullName>
    </submittedName>
</protein>
<reference evidence="3" key="2">
    <citation type="submission" date="2023-05" db="EMBL/GenBank/DDBJ databases">
        <authorList>
            <consortium name="Lawrence Berkeley National Laboratory"/>
            <person name="Steindorff A."/>
            <person name="Hensen N."/>
            <person name="Bonometti L."/>
            <person name="Westerberg I."/>
            <person name="Brannstrom I.O."/>
            <person name="Guillou S."/>
            <person name="Cros-Aarteil S."/>
            <person name="Calhoun S."/>
            <person name="Haridas S."/>
            <person name="Kuo A."/>
            <person name="Mondo S."/>
            <person name="Pangilinan J."/>
            <person name="Riley R."/>
            <person name="Labutti K."/>
            <person name="Andreopoulos B."/>
            <person name="Lipzen A."/>
            <person name="Chen C."/>
            <person name="Yanf M."/>
            <person name="Daum C."/>
            <person name="Ng V."/>
            <person name="Clum A."/>
            <person name="Ohm R."/>
            <person name="Martin F."/>
            <person name="Silar P."/>
            <person name="Natvig D."/>
            <person name="Lalanne C."/>
            <person name="Gautier V."/>
            <person name="Ament-Velasquez S.L."/>
            <person name="Kruys A."/>
            <person name="Hutchinson M.I."/>
            <person name="Powell A.J."/>
            <person name="Barry K."/>
            <person name="Miller A.N."/>
            <person name="Grigoriev I.V."/>
            <person name="Debuchy R."/>
            <person name="Gladieux P."/>
            <person name="Thoren M.H."/>
            <person name="Johannesson H."/>
        </authorList>
    </citation>
    <scope>NUCLEOTIDE SEQUENCE</scope>
    <source>
        <strain evidence="3">PSN243</strain>
    </source>
</reference>
<proteinExistence type="predicted"/>
<feature type="chain" id="PRO_5043967574" evidence="2">
    <location>
        <begin position="24"/>
        <end position="174"/>
    </location>
</feature>
<sequence>MHHLPALLLLPLLLLQFAPTTTSSPTPQNAPPPDPTDYLPLGLQCPNGGPSCDRKRGLVMYCANGELICSFSNMVTFPIGKCSECLGSVCAKSSNDYPGESSRPMSRERKKKKRGEEILPLHDAVLAEREVMGKRQASSRCQAGWACASDLQKGFTNERCEALFPGTRAICRSY</sequence>
<gene>
    <name evidence="3" type="ORF">QBC34DRAFT_460200</name>
</gene>
<keyword evidence="2" id="KW-0732">Signal</keyword>
<feature type="region of interest" description="Disordered" evidence="1">
    <location>
        <begin position="94"/>
        <end position="116"/>
    </location>
</feature>
<feature type="region of interest" description="Disordered" evidence="1">
    <location>
        <begin position="21"/>
        <end position="40"/>
    </location>
</feature>
<evidence type="ECO:0000313" key="4">
    <source>
        <dbReference type="Proteomes" id="UP001321760"/>
    </source>
</evidence>
<name>A0AAV9H768_9PEZI</name>
<evidence type="ECO:0000256" key="2">
    <source>
        <dbReference type="SAM" id="SignalP"/>
    </source>
</evidence>
<dbReference type="AlphaFoldDB" id="A0AAV9H768"/>
<evidence type="ECO:0000313" key="3">
    <source>
        <dbReference type="EMBL" id="KAK4455323.1"/>
    </source>
</evidence>
<keyword evidence="4" id="KW-1185">Reference proteome</keyword>